<feature type="compositionally biased region" description="Polar residues" evidence="1">
    <location>
        <begin position="47"/>
        <end position="62"/>
    </location>
</feature>
<proteinExistence type="predicted"/>
<reference evidence="2" key="1">
    <citation type="submission" date="2023-04" db="EMBL/GenBank/DDBJ databases">
        <title>Bacteriophage Phass-1 Discovered in the Human Gut Virome - the Founding Member of the Proposed New Family Phassviridae.</title>
        <authorList>
            <person name="Tikunov A.Y."/>
            <person name="Morozova V.V."/>
            <person name="Chechushkov A.V."/>
            <person name="Tikunova N.V."/>
        </authorList>
    </citation>
    <scope>NUCLEOTIDE SEQUENCE</scope>
</reference>
<sequence length="118" mass="12214">MSVPVVAADGSITYNEVPIEGVVYDTEPTDITETRENTNFALKVTGATRNGNTFSSGGNFKHNNSTSGSGNSSPKKSGGGGKGGGGSAPKHSAIKAKKYEPMAKDDRYSTIKASIEEV</sequence>
<dbReference type="EMBL" id="OQ749652">
    <property type="protein sequence ID" value="WIC39552.1"/>
    <property type="molecule type" value="Genomic_DNA"/>
</dbReference>
<organism evidence="2 3">
    <name type="scientific">Phage Phass-1</name>
    <dbReference type="NCBI Taxonomy" id="3043662"/>
    <lineage>
        <taxon>Viruses</taxon>
        <taxon>Duplodnaviria</taxon>
        <taxon>Heunggongvirae</taxon>
        <taxon>Uroviricota</taxon>
        <taxon>Caudoviricetes</taxon>
        <taxon>Caudoviricetes code 15 clade</taxon>
    </lineage>
</organism>
<feature type="region of interest" description="Disordered" evidence="1">
    <location>
        <begin position="47"/>
        <end position="118"/>
    </location>
</feature>
<evidence type="ECO:0000313" key="2">
    <source>
        <dbReference type="EMBL" id="WIC39552.1"/>
    </source>
</evidence>
<evidence type="ECO:0000313" key="3">
    <source>
        <dbReference type="Proteomes" id="UP001237988"/>
    </source>
</evidence>
<feature type="compositionally biased region" description="Low complexity" evidence="1">
    <location>
        <begin position="63"/>
        <end position="76"/>
    </location>
</feature>
<feature type="compositionally biased region" description="Basic and acidic residues" evidence="1">
    <location>
        <begin position="97"/>
        <end position="109"/>
    </location>
</feature>
<evidence type="ECO:0000256" key="1">
    <source>
        <dbReference type="SAM" id="MobiDB-lite"/>
    </source>
</evidence>
<accession>A0AAF0RXD4</accession>
<protein>
    <submittedName>
        <fullName evidence="2">Uncharacterized protein</fullName>
    </submittedName>
</protein>
<dbReference type="Proteomes" id="UP001237988">
    <property type="component" value="Segment"/>
</dbReference>
<feature type="compositionally biased region" description="Gly residues" evidence="1">
    <location>
        <begin position="77"/>
        <end position="87"/>
    </location>
</feature>
<name>A0AAF0RXD4_9CAUD</name>